<dbReference type="InterPro" id="IPR027417">
    <property type="entry name" value="P-loop_NTPase"/>
</dbReference>
<dbReference type="InterPro" id="IPR003439">
    <property type="entry name" value="ABC_transporter-like_ATP-bd"/>
</dbReference>
<dbReference type="EMBL" id="MLCF01000029">
    <property type="protein sequence ID" value="OIV38128.1"/>
    <property type="molecule type" value="Genomic_DNA"/>
</dbReference>
<dbReference type="Gene3D" id="3.40.50.300">
    <property type="entry name" value="P-loop containing nucleotide triphosphate hydrolases"/>
    <property type="match status" value="1"/>
</dbReference>
<dbReference type="PANTHER" id="PTHR43582:SF2">
    <property type="entry name" value="LINEARMYCIN RESISTANCE ATP-BINDING PROTEIN LNRL"/>
    <property type="match status" value="1"/>
</dbReference>
<keyword evidence="1" id="KW-0547">Nucleotide-binding</keyword>
<reference evidence="5 6" key="1">
    <citation type="submission" date="2016-10" db="EMBL/GenBank/DDBJ databases">
        <title>Genome sequence of Streptomyces gilvigriseus MUSC 26.</title>
        <authorList>
            <person name="Lee L.-H."/>
            <person name="Ser H.-L."/>
        </authorList>
    </citation>
    <scope>NUCLEOTIDE SEQUENCE [LARGE SCALE GENOMIC DNA]</scope>
    <source>
        <strain evidence="5 6">MUSC 26</strain>
    </source>
</reference>
<evidence type="ECO:0000256" key="3">
    <source>
        <dbReference type="SAM" id="MobiDB-lite"/>
    </source>
</evidence>
<gene>
    <name evidence="5" type="ORF">BIV57_07360</name>
</gene>
<proteinExistence type="predicted"/>
<dbReference type="InterPro" id="IPR003593">
    <property type="entry name" value="AAA+_ATPase"/>
</dbReference>
<dbReference type="PANTHER" id="PTHR43582">
    <property type="entry name" value="LINEARMYCIN RESISTANCE ATP-BINDING PROTEIN LNRL"/>
    <property type="match status" value="1"/>
</dbReference>
<evidence type="ECO:0000313" key="6">
    <source>
        <dbReference type="Proteomes" id="UP000243342"/>
    </source>
</evidence>
<dbReference type="RefSeq" id="WP_071655887.1">
    <property type="nucleotide sequence ID" value="NZ_MLCF01000029.1"/>
</dbReference>
<organism evidence="5 6">
    <name type="scientific">Mangrovactinospora gilvigrisea</name>
    <dbReference type="NCBI Taxonomy" id="1428644"/>
    <lineage>
        <taxon>Bacteria</taxon>
        <taxon>Bacillati</taxon>
        <taxon>Actinomycetota</taxon>
        <taxon>Actinomycetes</taxon>
        <taxon>Kitasatosporales</taxon>
        <taxon>Streptomycetaceae</taxon>
        <taxon>Mangrovactinospora</taxon>
    </lineage>
</organism>
<dbReference type="STRING" id="1428644.BIV57_07360"/>
<protein>
    <submittedName>
        <fullName evidence="5">ABC transporter</fullName>
    </submittedName>
</protein>
<keyword evidence="6" id="KW-1185">Reference proteome</keyword>
<dbReference type="OrthoDB" id="9804819at2"/>
<sequence>MLLIENLRKRFGSRTVLHDLSLSVRPGEIAGLIGHNGAGKSTLVGLVTGLLRPDGGRIDTGGAQPALAPQEIALYPTATPREHLRLFGGLAGLRRRALEERADALLAELALGECADRRAAVLSGGQQRRVQAGCALIALTGPGGLLLMDEPTAGADPSTRALLLAAVRRRAEQDGAAVLYTTHYLPELDELGATIAVLRAGRLVARGSRAELLEGLPGELRLRFADDAPDAPPHRYPSRDPGGRLPGLLAELAGEGRAPVSVEVLKPQLDDLYRALELTEGVPA</sequence>
<dbReference type="Proteomes" id="UP000243342">
    <property type="component" value="Unassembled WGS sequence"/>
</dbReference>
<comment type="caution">
    <text evidence="5">The sequence shown here is derived from an EMBL/GenBank/DDBJ whole genome shotgun (WGS) entry which is preliminary data.</text>
</comment>
<feature type="region of interest" description="Disordered" evidence="3">
    <location>
        <begin position="225"/>
        <end position="245"/>
    </location>
</feature>
<name>A0A1J7C9B7_9ACTN</name>
<evidence type="ECO:0000259" key="4">
    <source>
        <dbReference type="PROSITE" id="PS50893"/>
    </source>
</evidence>
<dbReference type="SUPFAM" id="SSF52540">
    <property type="entry name" value="P-loop containing nucleoside triphosphate hydrolases"/>
    <property type="match status" value="1"/>
</dbReference>
<dbReference type="GO" id="GO:0005524">
    <property type="term" value="F:ATP binding"/>
    <property type="evidence" value="ECO:0007669"/>
    <property type="project" value="UniProtKB-KW"/>
</dbReference>
<dbReference type="AlphaFoldDB" id="A0A1J7C9B7"/>
<keyword evidence="2" id="KW-0067">ATP-binding</keyword>
<evidence type="ECO:0000256" key="1">
    <source>
        <dbReference type="ARBA" id="ARBA00022741"/>
    </source>
</evidence>
<dbReference type="GO" id="GO:0016887">
    <property type="term" value="F:ATP hydrolysis activity"/>
    <property type="evidence" value="ECO:0007669"/>
    <property type="project" value="InterPro"/>
</dbReference>
<dbReference type="SMART" id="SM00382">
    <property type="entry name" value="AAA"/>
    <property type="match status" value="1"/>
</dbReference>
<evidence type="ECO:0000313" key="5">
    <source>
        <dbReference type="EMBL" id="OIV38128.1"/>
    </source>
</evidence>
<accession>A0A1J7C9B7</accession>
<dbReference type="PROSITE" id="PS50893">
    <property type="entry name" value="ABC_TRANSPORTER_2"/>
    <property type="match status" value="1"/>
</dbReference>
<evidence type="ECO:0000256" key="2">
    <source>
        <dbReference type="ARBA" id="ARBA00022840"/>
    </source>
</evidence>
<dbReference type="Pfam" id="PF00005">
    <property type="entry name" value="ABC_tran"/>
    <property type="match status" value="1"/>
</dbReference>
<feature type="domain" description="ABC transporter" evidence="4">
    <location>
        <begin position="2"/>
        <end position="225"/>
    </location>
</feature>